<sequence>MVFVLAFLVMGLIMAGMAIGAMAGRGPLKGSCGGLSAVGIEGRCEICGDDPSLCEEQTQGSIQNATNESEARFYDASK</sequence>
<feature type="compositionally biased region" description="Basic and acidic residues" evidence="1">
    <location>
        <begin position="69"/>
        <end position="78"/>
    </location>
</feature>
<keyword evidence="3" id="KW-1185">Reference proteome</keyword>
<protein>
    <submittedName>
        <fullName evidence="2">(Na+)-NQR maturation NqrM</fullName>
    </submittedName>
</protein>
<evidence type="ECO:0000313" key="3">
    <source>
        <dbReference type="Proteomes" id="UP001626549"/>
    </source>
</evidence>
<dbReference type="PANTHER" id="PTHR40691:SF3">
    <property type="entry name" value="(NA+)-NQR MATURATION NQRM"/>
    <property type="match status" value="1"/>
</dbReference>
<evidence type="ECO:0000256" key="1">
    <source>
        <dbReference type="SAM" id="MobiDB-lite"/>
    </source>
</evidence>
<gene>
    <name evidence="2" type="primary">nqrM</name>
    <name evidence="2" type="ORF">R0137_10830</name>
</gene>
<evidence type="ECO:0000313" key="2">
    <source>
        <dbReference type="EMBL" id="WOJ95739.1"/>
    </source>
</evidence>
<dbReference type="Proteomes" id="UP001626549">
    <property type="component" value="Chromosome"/>
</dbReference>
<dbReference type="RefSeq" id="WP_407326439.1">
    <property type="nucleotide sequence ID" value="NZ_CP136865.1"/>
</dbReference>
<name>A0ABZ0I892_9GAMM</name>
<dbReference type="InterPro" id="IPR007495">
    <property type="entry name" value="NqrM"/>
</dbReference>
<dbReference type="EMBL" id="CP136865">
    <property type="protein sequence ID" value="WOJ95739.1"/>
    <property type="molecule type" value="Genomic_DNA"/>
</dbReference>
<feature type="compositionally biased region" description="Polar residues" evidence="1">
    <location>
        <begin position="58"/>
        <end position="68"/>
    </location>
</feature>
<proteinExistence type="predicted"/>
<organism evidence="2 3">
    <name type="scientific">Congregibacter brevis</name>
    <dbReference type="NCBI Taxonomy" id="3081201"/>
    <lineage>
        <taxon>Bacteria</taxon>
        <taxon>Pseudomonadati</taxon>
        <taxon>Pseudomonadota</taxon>
        <taxon>Gammaproteobacteria</taxon>
        <taxon>Cellvibrionales</taxon>
        <taxon>Halieaceae</taxon>
        <taxon>Congregibacter</taxon>
    </lineage>
</organism>
<feature type="region of interest" description="Disordered" evidence="1">
    <location>
        <begin position="58"/>
        <end position="78"/>
    </location>
</feature>
<dbReference type="PANTHER" id="PTHR40691">
    <property type="entry name" value="(NA+)-NQR MATURATION NQRM"/>
    <property type="match status" value="1"/>
</dbReference>
<accession>A0ABZ0I892</accession>
<reference evidence="2 3" key="1">
    <citation type="submission" date="2023-10" db="EMBL/GenBank/DDBJ databases">
        <title>Two novel species belonging to the OM43/NOR5 clade.</title>
        <authorList>
            <person name="Park M."/>
        </authorList>
    </citation>
    <scope>NUCLEOTIDE SEQUENCE [LARGE SCALE GENOMIC DNA]</scope>
    <source>
        <strain evidence="2 3">IMCC45268</strain>
    </source>
</reference>
<dbReference type="Pfam" id="PF04400">
    <property type="entry name" value="NqrM"/>
    <property type="match status" value="1"/>
</dbReference>